<dbReference type="EMBL" id="JACHGG010000002">
    <property type="protein sequence ID" value="MBB6058672.1"/>
    <property type="molecule type" value="Genomic_DNA"/>
</dbReference>
<keyword evidence="3" id="KW-1185">Reference proteome</keyword>
<protein>
    <submittedName>
        <fullName evidence="2">Uncharacterized protein</fullName>
    </submittedName>
</protein>
<feature type="transmembrane region" description="Helical" evidence="1">
    <location>
        <begin position="6"/>
        <end position="25"/>
    </location>
</feature>
<keyword evidence="1" id="KW-0472">Membrane</keyword>
<gene>
    <name evidence="2" type="ORF">HNQ93_001518</name>
</gene>
<reference evidence="2 3" key="1">
    <citation type="submission" date="2020-08" db="EMBL/GenBank/DDBJ databases">
        <title>Genomic Encyclopedia of Type Strains, Phase IV (KMG-IV): sequencing the most valuable type-strain genomes for metagenomic binning, comparative biology and taxonomic classification.</title>
        <authorList>
            <person name="Goeker M."/>
        </authorList>
    </citation>
    <scope>NUCLEOTIDE SEQUENCE [LARGE SCALE GENOMIC DNA]</scope>
    <source>
        <strain evidence="2 3">DSM 26718</strain>
    </source>
</reference>
<sequence length="64" mass="7007">MNTLFGRYQLAPIFYAGLVWVLIGLFGKRQTTFLILGLLFMAMGLKRVEPPSPEPPPPAASSGE</sequence>
<organism evidence="2 3">
    <name type="scientific">Hymenobacter luteus</name>
    <dbReference type="NCBI Taxonomy" id="1411122"/>
    <lineage>
        <taxon>Bacteria</taxon>
        <taxon>Pseudomonadati</taxon>
        <taxon>Bacteroidota</taxon>
        <taxon>Cytophagia</taxon>
        <taxon>Cytophagales</taxon>
        <taxon>Hymenobacteraceae</taxon>
        <taxon>Hymenobacter</taxon>
    </lineage>
</organism>
<keyword evidence="1" id="KW-1133">Transmembrane helix</keyword>
<dbReference type="AlphaFoldDB" id="A0A7W9WCH4"/>
<keyword evidence="1" id="KW-0812">Transmembrane</keyword>
<proteinExistence type="predicted"/>
<dbReference type="Proteomes" id="UP000532746">
    <property type="component" value="Unassembled WGS sequence"/>
</dbReference>
<evidence type="ECO:0000313" key="3">
    <source>
        <dbReference type="Proteomes" id="UP000532746"/>
    </source>
</evidence>
<comment type="caution">
    <text evidence="2">The sequence shown here is derived from an EMBL/GenBank/DDBJ whole genome shotgun (WGS) entry which is preliminary data.</text>
</comment>
<name>A0A7W9WCH4_9BACT</name>
<accession>A0A7W9WCH4</accession>
<dbReference type="RefSeq" id="WP_183403136.1">
    <property type="nucleotide sequence ID" value="NZ_JACHGG010000002.1"/>
</dbReference>
<evidence type="ECO:0000256" key="1">
    <source>
        <dbReference type="SAM" id="Phobius"/>
    </source>
</evidence>
<evidence type="ECO:0000313" key="2">
    <source>
        <dbReference type="EMBL" id="MBB6058672.1"/>
    </source>
</evidence>